<keyword evidence="8" id="KW-0547">Nucleotide-binding</keyword>
<organism evidence="15 16">
    <name type="scientific">Hibiscus trionum</name>
    <name type="common">Flower of an hour</name>
    <dbReference type="NCBI Taxonomy" id="183268"/>
    <lineage>
        <taxon>Eukaryota</taxon>
        <taxon>Viridiplantae</taxon>
        <taxon>Streptophyta</taxon>
        <taxon>Embryophyta</taxon>
        <taxon>Tracheophyta</taxon>
        <taxon>Spermatophyta</taxon>
        <taxon>Magnoliopsida</taxon>
        <taxon>eudicotyledons</taxon>
        <taxon>Gunneridae</taxon>
        <taxon>Pentapetalae</taxon>
        <taxon>rosids</taxon>
        <taxon>malvids</taxon>
        <taxon>Malvales</taxon>
        <taxon>Malvaceae</taxon>
        <taxon>Malvoideae</taxon>
        <taxon>Hibiscus</taxon>
    </lineage>
</organism>
<keyword evidence="16" id="KW-1185">Reference proteome</keyword>
<keyword evidence="4" id="KW-0134">Cell wall</keyword>
<dbReference type="EMBL" id="BSYR01000025">
    <property type="protein sequence ID" value="GMI93131.1"/>
    <property type="molecule type" value="Genomic_DNA"/>
</dbReference>
<evidence type="ECO:0000256" key="3">
    <source>
        <dbReference type="ARBA" id="ARBA00005466"/>
    </source>
</evidence>
<keyword evidence="9" id="KW-0274">FAD</keyword>
<evidence type="ECO:0000256" key="12">
    <source>
        <dbReference type="ARBA" id="ARBA00023180"/>
    </source>
</evidence>
<reference evidence="15" key="1">
    <citation type="submission" date="2023-05" db="EMBL/GenBank/DDBJ databases">
        <title>Genome and transcriptome analyses reveal genes involved in the formation of fine ridges on petal epidermal cells in Hibiscus trionum.</title>
        <authorList>
            <person name="Koshimizu S."/>
            <person name="Masuda S."/>
            <person name="Ishii T."/>
            <person name="Shirasu K."/>
            <person name="Hoshino A."/>
            <person name="Arita M."/>
        </authorList>
    </citation>
    <scope>NUCLEOTIDE SEQUENCE</scope>
    <source>
        <strain evidence="15">Hamamatsu line</strain>
    </source>
</reference>
<dbReference type="OrthoDB" id="407275at2759"/>
<evidence type="ECO:0000256" key="11">
    <source>
        <dbReference type="ARBA" id="ARBA00023157"/>
    </source>
</evidence>
<dbReference type="AlphaFoldDB" id="A0A9W7IDK6"/>
<evidence type="ECO:0000256" key="8">
    <source>
        <dbReference type="ARBA" id="ARBA00022741"/>
    </source>
</evidence>
<evidence type="ECO:0000256" key="1">
    <source>
        <dbReference type="ARBA" id="ARBA00001974"/>
    </source>
</evidence>
<accession>A0A9W7IDK6</accession>
<evidence type="ECO:0000259" key="14">
    <source>
        <dbReference type="PROSITE" id="PS51387"/>
    </source>
</evidence>
<dbReference type="InterPro" id="IPR006094">
    <property type="entry name" value="Oxid_FAD_bind_N"/>
</dbReference>
<keyword evidence="12" id="KW-0325">Glycoprotein</keyword>
<evidence type="ECO:0000256" key="9">
    <source>
        <dbReference type="ARBA" id="ARBA00022827"/>
    </source>
</evidence>
<keyword evidence="7 13" id="KW-0732">Signal</keyword>
<keyword evidence="11" id="KW-1015">Disulfide bond</keyword>
<sequence>MKSSNLPMPAHLFLVSLLLSFSWPTLGDTHQQQDDSFLQCLSLYPGNAAAGSISSVIYTQNNSSFSSVFESSFRNGRVSTTLRPLVIVTPSHVSHIQATVNCSRNHGLQIRIRSGGHDYEGLSYVSHVPFVIIDLINLRSIDVDTENNTAWIQAGATIGEVYYRIAEKTATLAFPAGICHTVGVGGHFSGGGYGMLMRKYGLAADQIIDAELVDVNGKLLDKNSMGEDLFWAIRGGGGASFGVIVAWKVNLVPVPSTVTVFTVNRTLEENGTMLVHKWQSTAPKINEDLYIRLFLRAVNSSRQDETRTIQASFTSLYLGETDELLVLMQESFPELRIARQDCIEMSWIQSILYFDHIPQTEPLEILLNRTSAAAFFKGKSDYLTKPIPETGLEGLWKRFYEDESESLQLIFSPYGGNMDDIRESETPYPNRAGNLFKIHYSVAWREEDDASSQRFINFMRRLYRYMEPYVSESPRRAYMNYRDLDLGTNNNGVYTSYKQASRWGLRYFDNNFNRLIHVKSLVDPENFFRHEQSIPLLRHSLNKILQIVTVSNKKG</sequence>
<dbReference type="InterPro" id="IPR036318">
    <property type="entry name" value="FAD-bd_PCMH-like_sf"/>
</dbReference>
<evidence type="ECO:0000256" key="2">
    <source>
        <dbReference type="ARBA" id="ARBA00004191"/>
    </source>
</evidence>
<evidence type="ECO:0000256" key="5">
    <source>
        <dbReference type="ARBA" id="ARBA00022525"/>
    </source>
</evidence>
<comment type="similarity">
    <text evidence="3">Belongs to the oxygen-dependent FAD-linked oxidoreductase family.</text>
</comment>
<evidence type="ECO:0000256" key="7">
    <source>
        <dbReference type="ARBA" id="ARBA00022729"/>
    </source>
</evidence>
<evidence type="ECO:0000256" key="4">
    <source>
        <dbReference type="ARBA" id="ARBA00022512"/>
    </source>
</evidence>
<dbReference type="Gene3D" id="3.30.465.10">
    <property type="match status" value="1"/>
</dbReference>
<name>A0A9W7IDK6_HIBTR</name>
<feature type="chain" id="PRO_5040777887" description="FAD-binding PCMH-type domain-containing protein" evidence="13">
    <location>
        <begin position="28"/>
        <end position="555"/>
    </location>
</feature>
<dbReference type="PROSITE" id="PS51387">
    <property type="entry name" value="FAD_PCMH"/>
    <property type="match status" value="1"/>
</dbReference>
<dbReference type="SUPFAM" id="SSF56176">
    <property type="entry name" value="FAD-binding/transporter-associated domain-like"/>
    <property type="match status" value="1"/>
</dbReference>
<feature type="domain" description="FAD-binding PCMH-type" evidence="14">
    <location>
        <begin position="80"/>
        <end position="254"/>
    </location>
</feature>
<dbReference type="InterPro" id="IPR012951">
    <property type="entry name" value="BBE"/>
</dbReference>
<dbReference type="PANTHER" id="PTHR32448">
    <property type="entry name" value="OS08G0158400 PROTEIN"/>
    <property type="match status" value="1"/>
</dbReference>
<keyword evidence="10" id="KW-0560">Oxidoreductase</keyword>
<dbReference type="InterPro" id="IPR016169">
    <property type="entry name" value="FAD-bd_PCMH_sub2"/>
</dbReference>
<evidence type="ECO:0000313" key="16">
    <source>
        <dbReference type="Proteomes" id="UP001165190"/>
    </source>
</evidence>
<dbReference type="Gene3D" id="3.30.43.10">
    <property type="entry name" value="Uridine Diphospho-n-acetylenolpyruvylglucosamine Reductase, domain 2"/>
    <property type="match status" value="1"/>
</dbReference>
<keyword evidence="6" id="KW-0285">Flavoprotein</keyword>
<protein>
    <recommendedName>
        <fullName evidence="14">FAD-binding PCMH-type domain-containing protein</fullName>
    </recommendedName>
</protein>
<gene>
    <name evidence="15" type="ORF">HRI_002982400</name>
</gene>
<dbReference type="Gene3D" id="3.40.462.20">
    <property type="match status" value="1"/>
</dbReference>
<dbReference type="Proteomes" id="UP001165190">
    <property type="component" value="Unassembled WGS sequence"/>
</dbReference>
<proteinExistence type="inferred from homology"/>
<dbReference type="Pfam" id="PF01565">
    <property type="entry name" value="FAD_binding_4"/>
    <property type="match status" value="1"/>
</dbReference>
<evidence type="ECO:0000256" key="13">
    <source>
        <dbReference type="SAM" id="SignalP"/>
    </source>
</evidence>
<feature type="signal peptide" evidence="13">
    <location>
        <begin position="1"/>
        <end position="27"/>
    </location>
</feature>
<dbReference type="GO" id="GO:0016491">
    <property type="term" value="F:oxidoreductase activity"/>
    <property type="evidence" value="ECO:0007669"/>
    <property type="project" value="UniProtKB-KW"/>
</dbReference>
<evidence type="ECO:0000313" key="15">
    <source>
        <dbReference type="EMBL" id="GMI93131.1"/>
    </source>
</evidence>
<evidence type="ECO:0000256" key="6">
    <source>
        <dbReference type="ARBA" id="ARBA00022630"/>
    </source>
</evidence>
<dbReference type="InterPro" id="IPR016167">
    <property type="entry name" value="FAD-bd_PCMH_sub1"/>
</dbReference>
<comment type="cofactor">
    <cofactor evidence="1">
        <name>FAD</name>
        <dbReference type="ChEBI" id="CHEBI:57692"/>
    </cofactor>
</comment>
<comment type="caution">
    <text evidence="15">The sequence shown here is derived from an EMBL/GenBank/DDBJ whole genome shotgun (WGS) entry which is preliminary data.</text>
</comment>
<evidence type="ECO:0000256" key="10">
    <source>
        <dbReference type="ARBA" id="ARBA00023002"/>
    </source>
</evidence>
<dbReference type="FunFam" id="3.30.43.10:FF:000004">
    <property type="entry name" value="Berberine bridge enzyme-like 15"/>
    <property type="match status" value="1"/>
</dbReference>
<comment type="subcellular location">
    <subcellularLocation>
        <location evidence="2">Secreted</location>
        <location evidence="2">Cell wall</location>
    </subcellularLocation>
</comment>
<dbReference type="Pfam" id="PF08031">
    <property type="entry name" value="BBE"/>
    <property type="match status" value="1"/>
</dbReference>
<keyword evidence="5" id="KW-0964">Secreted</keyword>
<dbReference type="GO" id="GO:0071949">
    <property type="term" value="F:FAD binding"/>
    <property type="evidence" value="ECO:0007669"/>
    <property type="project" value="InterPro"/>
</dbReference>
<dbReference type="InterPro" id="IPR016166">
    <property type="entry name" value="FAD-bd_PCMH"/>
</dbReference>